<dbReference type="GO" id="GO:0015297">
    <property type="term" value="F:antiporter activity"/>
    <property type="evidence" value="ECO:0007669"/>
    <property type="project" value="InterPro"/>
</dbReference>
<evidence type="ECO:0000256" key="2">
    <source>
        <dbReference type="ARBA" id="ARBA00022692"/>
    </source>
</evidence>
<name>A0A9D1P7E4_9FIRM</name>
<feature type="transmembrane region" description="Helical" evidence="5">
    <location>
        <begin position="60"/>
        <end position="80"/>
    </location>
</feature>
<feature type="transmembrane region" description="Helical" evidence="5">
    <location>
        <begin position="277"/>
        <end position="306"/>
    </location>
</feature>
<evidence type="ECO:0000256" key="3">
    <source>
        <dbReference type="ARBA" id="ARBA00022989"/>
    </source>
</evidence>
<feature type="transmembrane region" description="Helical" evidence="5">
    <location>
        <begin position="92"/>
        <end position="114"/>
    </location>
</feature>
<dbReference type="PANTHER" id="PTHR43021">
    <property type="entry name" value="NA(+)/H(+) ANTIPORTER-RELATED"/>
    <property type="match status" value="1"/>
</dbReference>
<gene>
    <name evidence="7" type="ORF">IAA64_07870</name>
</gene>
<feature type="transmembrane region" description="Helical" evidence="5">
    <location>
        <begin position="120"/>
        <end position="140"/>
    </location>
</feature>
<dbReference type="Proteomes" id="UP000886884">
    <property type="component" value="Unassembled WGS sequence"/>
</dbReference>
<accession>A0A9D1P7E4</accession>
<feature type="transmembrane region" description="Helical" evidence="5">
    <location>
        <begin position="189"/>
        <end position="212"/>
    </location>
</feature>
<comment type="caution">
    <text evidence="7">The sequence shown here is derived from an EMBL/GenBank/DDBJ whole genome shotgun (WGS) entry which is preliminary data.</text>
</comment>
<comment type="subcellular location">
    <subcellularLocation>
        <location evidence="1">Membrane</location>
        <topology evidence="1">Multi-pass membrane protein</topology>
    </subcellularLocation>
</comment>
<dbReference type="EMBL" id="DVOT01000137">
    <property type="protein sequence ID" value="HIV27870.1"/>
    <property type="molecule type" value="Genomic_DNA"/>
</dbReference>
<feature type="domain" description="Cation/H+ exchanger transmembrane" evidence="6">
    <location>
        <begin position="18"/>
        <end position="371"/>
    </location>
</feature>
<proteinExistence type="predicted"/>
<dbReference type="InterPro" id="IPR006153">
    <property type="entry name" value="Cation/H_exchanger_TM"/>
</dbReference>
<evidence type="ECO:0000256" key="5">
    <source>
        <dbReference type="SAM" id="Phobius"/>
    </source>
</evidence>
<dbReference type="AlphaFoldDB" id="A0A9D1P7E4"/>
<evidence type="ECO:0000256" key="4">
    <source>
        <dbReference type="ARBA" id="ARBA00023136"/>
    </source>
</evidence>
<evidence type="ECO:0000259" key="6">
    <source>
        <dbReference type="Pfam" id="PF00999"/>
    </source>
</evidence>
<dbReference type="GO" id="GO:1902600">
    <property type="term" value="P:proton transmembrane transport"/>
    <property type="evidence" value="ECO:0007669"/>
    <property type="project" value="InterPro"/>
</dbReference>
<evidence type="ECO:0000313" key="8">
    <source>
        <dbReference type="Proteomes" id="UP000886884"/>
    </source>
</evidence>
<dbReference type="PANTHER" id="PTHR43021:SF2">
    <property type="entry name" value="CATION_H+ EXCHANGER DOMAIN-CONTAINING PROTEIN"/>
    <property type="match status" value="1"/>
</dbReference>
<feature type="transmembrane region" description="Helical" evidence="5">
    <location>
        <begin position="6"/>
        <end position="23"/>
    </location>
</feature>
<sequence length="406" mass="42506">MELNYTAQVLIDLAITLLAAFCLSRIAKRLRLPNVTGYILAGILIGPHCLKLIDAQTVEAMSFLTDAALAFIAFGVGKFFKWSRLKASGVRVVVVTVLEALAAAAAVTGTMLLFGLPLDFSLLLGAIASATAPASTLMTIKQYKAKGHFVDTVLQVVALDDAVALIAFSVCATVAGMTEGSGAVRAQDILLPLAYNVAAILVGGALAFVLKWLMQRVTSDYNRLLLVVIMLMGLAGACAAVDVSPLLACMVFGAMHANLSRKQTLFKKVDRFTPPVLTLFFVLSGMRLNVPMLASVGAIGVAYFVARIAGKCLGARVGAVLAHETPEVRNCLGLALIPQAGVSIGLAALAERMLSPELGSLLSVIILSSAVLYELVGPASARLALRLAGAIPEEKTVNNPAAECTR</sequence>
<reference evidence="7" key="1">
    <citation type="submission" date="2020-10" db="EMBL/GenBank/DDBJ databases">
        <authorList>
            <person name="Gilroy R."/>
        </authorList>
    </citation>
    <scope>NUCLEOTIDE SEQUENCE</scope>
    <source>
        <strain evidence="7">CHK183-6373</strain>
    </source>
</reference>
<dbReference type="InterPro" id="IPR038770">
    <property type="entry name" value="Na+/solute_symporter_sf"/>
</dbReference>
<organism evidence="7 8">
    <name type="scientific">Candidatus Ornithocaccomicrobium faecavium</name>
    <dbReference type="NCBI Taxonomy" id="2840890"/>
    <lineage>
        <taxon>Bacteria</taxon>
        <taxon>Bacillati</taxon>
        <taxon>Bacillota</taxon>
        <taxon>Clostridia</taxon>
        <taxon>Candidatus Ornithocaccomicrobium</taxon>
    </lineage>
</organism>
<feature type="transmembrane region" description="Helical" evidence="5">
    <location>
        <begin position="224"/>
        <end position="257"/>
    </location>
</feature>
<feature type="transmembrane region" description="Helical" evidence="5">
    <location>
        <begin position="152"/>
        <end position="177"/>
    </location>
</feature>
<dbReference type="Gene3D" id="1.20.1530.20">
    <property type="match status" value="1"/>
</dbReference>
<dbReference type="Pfam" id="PF00999">
    <property type="entry name" value="Na_H_Exchanger"/>
    <property type="match status" value="1"/>
</dbReference>
<keyword evidence="3 5" id="KW-1133">Transmembrane helix</keyword>
<feature type="transmembrane region" description="Helical" evidence="5">
    <location>
        <begin position="35"/>
        <end position="54"/>
    </location>
</feature>
<evidence type="ECO:0000313" key="7">
    <source>
        <dbReference type="EMBL" id="HIV27870.1"/>
    </source>
</evidence>
<evidence type="ECO:0000256" key="1">
    <source>
        <dbReference type="ARBA" id="ARBA00004141"/>
    </source>
</evidence>
<keyword evidence="4 5" id="KW-0472">Membrane</keyword>
<protein>
    <submittedName>
        <fullName evidence="7">Cation:proton antiporter</fullName>
    </submittedName>
</protein>
<dbReference type="GO" id="GO:0016020">
    <property type="term" value="C:membrane"/>
    <property type="evidence" value="ECO:0007669"/>
    <property type="project" value="UniProtKB-SubCell"/>
</dbReference>
<keyword evidence="2 5" id="KW-0812">Transmembrane</keyword>
<reference evidence="7" key="2">
    <citation type="journal article" date="2021" name="PeerJ">
        <title>Extensive microbial diversity within the chicken gut microbiome revealed by metagenomics and culture.</title>
        <authorList>
            <person name="Gilroy R."/>
            <person name="Ravi A."/>
            <person name="Getino M."/>
            <person name="Pursley I."/>
            <person name="Horton D.L."/>
            <person name="Alikhan N.F."/>
            <person name="Baker D."/>
            <person name="Gharbi K."/>
            <person name="Hall N."/>
            <person name="Watson M."/>
            <person name="Adriaenssens E.M."/>
            <person name="Foster-Nyarko E."/>
            <person name="Jarju S."/>
            <person name="Secka A."/>
            <person name="Antonio M."/>
            <person name="Oren A."/>
            <person name="Chaudhuri R.R."/>
            <person name="La Ragione R."/>
            <person name="Hildebrand F."/>
            <person name="Pallen M.J."/>
        </authorList>
    </citation>
    <scope>NUCLEOTIDE SEQUENCE</scope>
    <source>
        <strain evidence="7">CHK183-6373</strain>
    </source>
</reference>